<dbReference type="Gene3D" id="1.10.10.1410">
    <property type="match status" value="1"/>
</dbReference>
<keyword evidence="3" id="KW-0687">Ribonucleoprotein</keyword>
<dbReference type="Pfam" id="PF00428">
    <property type="entry name" value="Ribosomal_60s"/>
    <property type="match status" value="1"/>
</dbReference>
<evidence type="ECO:0000256" key="4">
    <source>
        <dbReference type="SAM" id="MobiDB-lite"/>
    </source>
</evidence>
<name>A0A835YLZ6_9STRA</name>
<evidence type="ECO:0000256" key="1">
    <source>
        <dbReference type="ARBA" id="ARBA00005436"/>
    </source>
</evidence>
<evidence type="ECO:0000313" key="5">
    <source>
        <dbReference type="EMBL" id="KAG5177645.1"/>
    </source>
</evidence>
<dbReference type="GO" id="GO:0030295">
    <property type="term" value="F:protein kinase activator activity"/>
    <property type="evidence" value="ECO:0007669"/>
    <property type="project" value="TreeGrafter"/>
</dbReference>
<dbReference type="Proteomes" id="UP000664859">
    <property type="component" value="Unassembled WGS sequence"/>
</dbReference>
<dbReference type="FunFam" id="1.10.10.1410:FF:000002">
    <property type="entry name" value="60S acidic ribosomal protein P2"/>
    <property type="match status" value="1"/>
</dbReference>
<comment type="caution">
    <text evidence="5">The sequence shown here is derived from an EMBL/GenBank/DDBJ whole genome shotgun (WGS) entry which is preliminary data.</text>
</comment>
<organism evidence="5 6">
    <name type="scientific">Tribonema minus</name>
    <dbReference type="NCBI Taxonomy" id="303371"/>
    <lineage>
        <taxon>Eukaryota</taxon>
        <taxon>Sar</taxon>
        <taxon>Stramenopiles</taxon>
        <taxon>Ochrophyta</taxon>
        <taxon>PX clade</taxon>
        <taxon>Xanthophyceae</taxon>
        <taxon>Tribonematales</taxon>
        <taxon>Tribonemataceae</taxon>
        <taxon>Tribonema</taxon>
    </lineage>
</organism>
<dbReference type="GO" id="GO:0043021">
    <property type="term" value="F:ribonucleoprotein complex binding"/>
    <property type="evidence" value="ECO:0007669"/>
    <property type="project" value="TreeGrafter"/>
</dbReference>
<keyword evidence="2" id="KW-0689">Ribosomal protein</keyword>
<dbReference type="EMBL" id="JAFCMP010000523">
    <property type="protein sequence ID" value="KAG5177645.1"/>
    <property type="molecule type" value="Genomic_DNA"/>
</dbReference>
<evidence type="ECO:0000313" key="6">
    <source>
        <dbReference type="Proteomes" id="UP000664859"/>
    </source>
</evidence>
<evidence type="ECO:0008006" key="7">
    <source>
        <dbReference type="Google" id="ProtNLM"/>
    </source>
</evidence>
<dbReference type="GO" id="GO:0022625">
    <property type="term" value="C:cytosolic large ribosomal subunit"/>
    <property type="evidence" value="ECO:0007669"/>
    <property type="project" value="TreeGrafter"/>
</dbReference>
<dbReference type="PANTHER" id="PTHR45696">
    <property type="entry name" value="60S ACIDIC RIBOSOMAL PROTEIN P1"/>
    <property type="match status" value="1"/>
</dbReference>
<dbReference type="PANTHER" id="PTHR45696:SF10">
    <property type="entry name" value="LARGE RIBOSOMAL SUBUNIT PROTEIN P1"/>
    <property type="match status" value="1"/>
</dbReference>
<feature type="compositionally biased region" description="Gly residues" evidence="4">
    <location>
        <begin position="71"/>
        <end position="84"/>
    </location>
</feature>
<gene>
    <name evidence="5" type="ORF">JKP88DRAFT_264981</name>
</gene>
<evidence type="ECO:0000256" key="2">
    <source>
        <dbReference type="ARBA" id="ARBA00022980"/>
    </source>
</evidence>
<dbReference type="AlphaFoldDB" id="A0A835YLZ6"/>
<dbReference type="InterPro" id="IPR038716">
    <property type="entry name" value="P1/P2_N_sf"/>
</dbReference>
<evidence type="ECO:0000256" key="3">
    <source>
        <dbReference type="ARBA" id="ARBA00023274"/>
    </source>
</evidence>
<sequence length="122" mass="11995">MAFAELTEGQKSEMVVSLAALLCEDAGVELSAENLNSAVSASGNKVAPYWTSLFASYLEKAGGCEKFMGKPGSGGGGGGGGAAAGGAAAAAPVEEKKEEEEEEVDMGGGMDMFGGGGDGGDY</sequence>
<dbReference type="GO" id="GO:0002181">
    <property type="term" value="P:cytoplasmic translation"/>
    <property type="evidence" value="ECO:0007669"/>
    <property type="project" value="TreeGrafter"/>
</dbReference>
<reference evidence="5" key="1">
    <citation type="submission" date="2021-02" db="EMBL/GenBank/DDBJ databases">
        <title>First Annotated Genome of the Yellow-green Alga Tribonema minus.</title>
        <authorList>
            <person name="Mahan K.M."/>
        </authorList>
    </citation>
    <scope>NUCLEOTIDE SEQUENCE</scope>
    <source>
        <strain evidence="5">UTEX B ZZ1240</strain>
    </source>
</reference>
<comment type="similarity">
    <text evidence="1">Belongs to the eukaryotic ribosomal protein P1/P2 family.</text>
</comment>
<dbReference type="OrthoDB" id="2194681at2759"/>
<keyword evidence="6" id="KW-1185">Reference proteome</keyword>
<proteinExistence type="inferred from homology"/>
<accession>A0A835YLZ6</accession>
<protein>
    <recommendedName>
        <fullName evidence="7">60S acidic ribosomal protein P1</fullName>
    </recommendedName>
</protein>
<feature type="compositionally biased region" description="Gly residues" evidence="4">
    <location>
        <begin position="106"/>
        <end position="122"/>
    </location>
</feature>
<dbReference type="GO" id="GO:0003735">
    <property type="term" value="F:structural constituent of ribosome"/>
    <property type="evidence" value="ECO:0007669"/>
    <property type="project" value="TreeGrafter"/>
</dbReference>
<feature type="region of interest" description="Disordered" evidence="4">
    <location>
        <begin position="68"/>
        <end position="122"/>
    </location>
</feature>